<evidence type="ECO:0000256" key="4">
    <source>
        <dbReference type="SAM" id="SignalP"/>
    </source>
</evidence>
<keyword evidence="2" id="KW-1015">Disulfide bond</keyword>
<dbReference type="SMART" id="SM00856">
    <property type="entry name" value="PMEI"/>
    <property type="match status" value="1"/>
</dbReference>
<feature type="chain" id="PRO_5036471911" description="Pectinesterase inhibitor domain-containing protein" evidence="4">
    <location>
        <begin position="22"/>
        <end position="162"/>
    </location>
</feature>
<evidence type="ECO:0000313" key="6">
    <source>
        <dbReference type="EMBL" id="KAG6403594.1"/>
    </source>
</evidence>
<protein>
    <recommendedName>
        <fullName evidence="5">Pectinesterase inhibitor domain-containing protein</fullName>
    </recommendedName>
</protein>
<dbReference type="CDD" id="cd15797">
    <property type="entry name" value="PMEI"/>
    <property type="match status" value="1"/>
</dbReference>
<evidence type="ECO:0000256" key="3">
    <source>
        <dbReference type="ARBA" id="ARBA00038471"/>
    </source>
</evidence>
<name>A0A8X8WZL9_SALSN</name>
<evidence type="ECO:0000256" key="2">
    <source>
        <dbReference type="ARBA" id="ARBA00023157"/>
    </source>
</evidence>
<dbReference type="Pfam" id="PF04043">
    <property type="entry name" value="PMEI"/>
    <property type="match status" value="1"/>
</dbReference>
<sequence length="162" mass="17289">MFHLVTIFVALAVALLNKCQADLISDFCVKSNNPTLCTNTLRSDPRSKGADARGMATIAIKKAEEATQASINVAKSLLNSGNKEIISTCIENFSSAVANIKECESLLNRRDIGTLRSIGSTALTDVGTWSDEFGANEPPKLKEASGKADTFVQLLLIIANSL</sequence>
<feature type="domain" description="Pectinesterase inhibitor" evidence="5">
    <location>
        <begin position="19"/>
        <end position="162"/>
    </location>
</feature>
<dbReference type="NCBIfam" id="TIGR01614">
    <property type="entry name" value="PME_inhib"/>
    <property type="match status" value="1"/>
</dbReference>
<dbReference type="Proteomes" id="UP000298416">
    <property type="component" value="Unassembled WGS sequence"/>
</dbReference>
<evidence type="ECO:0000313" key="7">
    <source>
        <dbReference type="Proteomes" id="UP000298416"/>
    </source>
</evidence>
<dbReference type="InterPro" id="IPR035513">
    <property type="entry name" value="Invertase/methylesterase_inhib"/>
</dbReference>
<gene>
    <name evidence="6" type="ORF">SASPL_135820</name>
</gene>
<accession>A0A8X8WZL9</accession>
<reference evidence="6" key="2">
    <citation type="submission" date="2020-08" db="EMBL/GenBank/DDBJ databases">
        <title>Plant Genome Project.</title>
        <authorList>
            <person name="Zhang R.-G."/>
        </authorList>
    </citation>
    <scope>NUCLEOTIDE SEQUENCE</scope>
    <source>
        <strain evidence="6">Huo1</strain>
        <tissue evidence="6">Leaf</tissue>
    </source>
</reference>
<dbReference type="InterPro" id="IPR006501">
    <property type="entry name" value="Pectinesterase_inhib_dom"/>
</dbReference>
<dbReference type="SUPFAM" id="SSF101148">
    <property type="entry name" value="Plant invertase/pectin methylesterase inhibitor"/>
    <property type="match status" value="1"/>
</dbReference>
<proteinExistence type="inferred from homology"/>
<keyword evidence="7" id="KW-1185">Reference proteome</keyword>
<dbReference type="InterPro" id="IPR052421">
    <property type="entry name" value="PCW_Enzyme_Inhibitor"/>
</dbReference>
<dbReference type="Gene3D" id="1.20.140.40">
    <property type="entry name" value="Invertase/pectin methylesterase inhibitor family protein"/>
    <property type="match status" value="1"/>
</dbReference>
<dbReference type="EMBL" id="PNBA02000013">
    <property type="protein sequence ID" value="KAG6403594.1"/>
    <property type="molecule type" value="Genomic_DNA"/>
</dbReference>
<evidence type="ECO:0000256" key="1">
    <source>
        <dbReference type="ARBA" id="ARBA00022729"/>
    </source>
</evidence>
<comment type="similarity">
    <text evidence="3">Belongs to the PMEI family.</text>
</comment>
<dbReference type="PANTHER" id="PTHR36710:SF4">
    <property type="entry name" value="PLANT INVERTASE_PECTIN METHYLESTERASE INHIBITOR SUPERFAMILY PROTEIN"/>
    <property type="match status" value="1"/>
</dbReference>
<comment type="caution">
    <text evidence="6">The sequence shown here is derived from an EMBL/GenBank/DDBJ whole genome shotgun (WGS) entry which is preliminary data.</text>
</comment>
<keyword evidence="1 4" id="KW-0732">Signal</keyword>
<dbReference type="AlphaFoldDB" id="A0A8X8WZL9"/>
<feature type="signal peptide" evidence="4">
    <location>
        <begin position="1"/>
        <end position="21"/>
    </location>
</feature>
<evidence type="ECO:0000259" key="5">
    <source>
        <dbReference type="SMART" id="SM00856"/>
    </source>
</evidence>
<dbReference type="InterPro" id="IPR034086">
    <property type="entry name" value="PMEI_plant"/>
</dbReference>
<dbReference type="PANTHER" id="PTHR36710">
    <property type="entry name" value="PECTINESTERASE INHIBITOR-LIKE"/>
    <property type="match status" value="1"/>
</dbReference>
<organism evidence="6">
    <name type="scientific">Salvia splendens</name>
    <name type="common">Scarlet sage</name>
    <dbReference type="NCBI Taxonomy" id="180675"/>
    <lineage>
        <taxon>Eukaryota</taxon>
        <taxon>Viridiplantae</taxon>
        <taxon>Streptophyta</taxon>
        <taxon>Embryophyta</taxon>
        <taxon>Tracheophyta</taxon>
        <taxon>Spermatophyta</taxon>
        <taxon>Magnoliopsida</taxon>
        <taxon>eudicotyledons</taxon>
        <taxon>Gunneridae</taxon>
        <taxon>Pentapetalae</taxon>
        <taxon>asterids</taxon>
        <taxon>lamiids</taxon>
        <taxon>Lamiales</taxon>
        <taxon>Lamiaceae</taxon>
        <taxon>Nepetoideae</taxon>
        <taxon>Mentheae</taxon>
        <taxon>Salviinae</taxon>
        <taxon>Salvia</taxon>
        <taxon>Salvia subgen. Calosphace</taxon>
        <taxon>core Calosphace</taxon>
    </lineage>
</organism>
<dbReference type="GO" id="GO:0046910">
    <property type="term" value="F:pectinesterase inhibitor activity"/>
    <property type="evidence" value="ECO:0007669"/>
    <property type="project" value="InterPro"/>
</dbReference>
<reference evidence="6" key="1">
    <citation type="submission" date="2018-01" db="EMBL/GenBank/DDBJ databases">
        <authorList>
            <person name="Mao J.F."/>
        </authorList>
    </citation>
    <scope>NUCLEOTIDE SEQUENCE</scope>
    <source>
        <strain evidence="6">Huo1</strain>
        <tissue evidence="6">Leaf</tissue>
    </source>
</reference>